<evidence type="ECO:0000313" key="2">
    <source>
        <dbReference type="EMBL" id="HEN43252.1"/>
    </source>
</evidence>
<feature type="region of interest" description="Disordered" evidence="1">
    <location>
        <begin position="229"/>
        <end position="261"/>
    </location>
</feature>
<dbReference type="AlphaFoldDB" id="A0A831UF74"/>
<dbReference type="EMBL" id="DSOV01000058">
    <property type="protein sequence ID" value="HEN43252.1"/>
    <property type="molecule type" value="Genomic_DNA"/>
</dbReference>
<protein>
    <submittedName>
        <fullName evidence="2">Uncharacterized protein</fullName>
    </submittedName>
</protein>
<reference evidence="2" key="1">
    <citation type="journal article" date="2020" name="mSystems">
        <title>Genome- and Community-Level Interaction Insights into Carbon Utilization and Element Cycling Functions of Hydrothermarchaeota in Hydrothermal Sediment.</title>
        <authorList>
            <person name="Zhou Z."/>
            <person name="Liu Y."/>
            <person name="Xu W."/>
            <person name="Pan J."/>
            <person name="Luo Z.H."/>
            <person name="Li M."/>
        </authorList>
    </citation>
    <scope>NUCLEOTIDE SEQUENCE [LARGE SCALE GENOMIC DNA]</scope>
    <source>
        <strain evidence="2">SpSt-349</strain>
    </source>
</reference>
<feature type="compositionally biased region" description="Polar residues" evidence="1">
    <location>
        <begin position="151"/>
        <end position="165"/>
    </location>
</feature>
<feature type="compositionally biased region" description="Basic and acidic residues" evidence="1">
    <location>
        <begin position="350"/>
        <end position="359"/>
    </location>
</feature>
<feature type="region of interest" description="Disordered" evidence="1">
    <location>
        <begin position="138"/>
        <end position="215"/>
    </location>
</feature>
<proteinExistence type="predicted"/>
<accession>A0A831UF74</accession>
<name>A0A831UF74_GEOME</name>
<evidence type="ECO:0000256" key="1">
    <source>
        <dbReference type="SAM" id="MobiDB-lite"/>
    </source>
</evidence>
<sequence>MGFFADIIRDSRRGGPTVTPAGAPAPFGAFELPVAAPEAVDGGGVEPASTRGSEVSVIRLREEGGGTPVTAEQSLAQAGAAARQVVGPSPSEHTPVAGIPEAMDKGVTLPIPGKREQAGSESDRTASGDFRVEAMESFHDGGSSDVPAVSVSANDSPVRESSSGYAASRAGKVSVETQGRRQAGETRAGSATPPDGYVGEVLGTPFTPGEEEPATGSLRRAFGEAMEVPSIPRHQPPAAQAPEKVSPSDREPAADTSRVPVLPVGEVWEPFGDGRRHDPLHAPIPLAAVSSPSVSSRVENFQRVAERQLPPLPREGDEGKTPVRSIPPPEPQVRIGTIEVVVVTPAPAERTPRSGERMSPDLASRHYLRNF</sequence>
<feature type="region of interest" description="Disordered" evidence="1">
    <location>
        <begin position="304"/>
        <end position="371"/>
    </location>
</feature>
<comment type="caution">
    <text evidence="2">The sequence shown here is derived from an EMBL/GenBank/DDBJ whole genome shotgun (WGS) entry which is preliminary data.</text>
</comment>
<organism evidence="2">
    <name type="scientific">Geobacter metallireducens</name>
    <dbReference type="NCBI Taxonomy" id="28232"/>
    <lineage>
        <taxon>Bacteria</taxon>
        <taxon>Pseudomonadati</taxon>
        <taxon>Thermodesulfobacteriota</taxon>
        <taxon>Desulfuromonadia</taxon>
        <taxon>Geobacterales</taxon>
        <taxon>Geobacteraceae</taxon>
        <taxon>Geobacter</taxon>
    </lineage>
</organism>
<gene>
    <name evidence="2" type="ORF">ENQ87_12935</name>
</gene>